<proteinExistence type="predicted"/>
<keyword evidence="3" id="KW-1185">Reference proteome</keyword>
<protein>
    <submittedName>
        <fullName evidence="2">Uncharacterized protein</fullName>
    </submittedName>
</protein>
<dbReference type="InterPro" id="IPR053204">
    <property type="entry name" value="Oxopyrrolidines_Biosynth-assoc"/>
</dbReference>
<sequence>MPDESKPAWLTELDDTLATQAPEDEFSRILAGLIKEYLLCDDDGVAATFATRFDGLYAAVYEPRFNGYSGEKKGWTGFLHAFYAQLFRVSGKIQYDDPKQDKVIQLLHALRTLPARAVKLFVQSELGWLDAEVWRRDPLLPSALLINMPREDPTLETYNFDDPLDVQDFDEDTTLWINSNAFWARCTGAGFDEESKFRFTHAGSSIATGLEEGYPKDLETKLDCHVMAAAQFLLHAGNVIDDECVRKRYSPSRYHSWKGFNDGNGPVVWKQWGERLAEIAAALDSGGELGFKLFEKNRAALTDLVLRARNKVVGLEPEMFAQQTSPAATTSAGEEAEAEAEATVTGR</sequence>
<dbReference type="Pfam" id="PF12311">
    <property type="entry name" value="DUF3632"/>
    <property type="match status" value="1"/>
</dbReference>
<feature type="region of interest" description="Disordered" evidence="1">
    <location>
        <begin position="322"/>
        <end position="347"/>
    </location>
</feature>
<comment type="caution">
    <text evidence="2">The sequence shown here is derived from an EMBL/GenBank/DDBJ whole genome shotgun (WGS) entry which is preliminary data.</text>
</comment>
<dbReference type="InterPro" id="IPR022085">
    <property type="entry name" value="OpdG"/>
</dbReference>
<evidence type="ECO:0000313" key="3">
    <source>
        <dbReference type="Proteomes" id="UP001303889"/>
    </source>
</evidence>
<gene>
    <name evidence="2" type="ORF">C8A05DRAFT_20367</name>
</gene>
<accession>A0AAN6MB26</accession>
<name>A0AAN6MB26_9PEZI</name>
<dbReference type="PANTHER" id="PTHR38797:SF4">
    <property type="entry name" value="NUCLEAR PORE COMPLEX PROTEIN NUP85"/>
    <property type="match status" value="1"/>
</dbReference>
<dbReference type="EMBL" id="MU856437">
    <property type="protein sequence ID" value="KAK3896713.1"/>
    <property type="molecule type" value="Genomic_DNA"/>
</dbReference>
<evidence type="ECO:0000256" key="1">
    <source>
        <dbReference type="SAM" id="MobiDB-lite"/>
    </source>
</evidence>
<organism evidence="2 3">
    <name type="scientific">Staphylotrichum tortipilum</name>
    <dbReference type="NCBI Taxonomy" id="2831512"/>
    <lineage>
        <taxon>Eukaryota</taxon>
        <taxon>Fungi</taxon>
        <taxon>Dikarya</taxon>
        <taxon>Ascomycota</taxon>
        <taxon>Pezizomycotina</taxon>
        <taxon>Sordariomycetes</taxon>
        <taxon>Sordariomycetidae</taxon>
        <taxon>Sordariales</taxon>
        <taxon>Chaetomiaceae</taxon>
        <taxon>Staphylotrichum</taxon>
    </lineage>
</organism>
<dbReference type="Proteomes" id="UP001303889">
    <property type="component" value="Unassembled WGS sequence"/>
</dbReference>
<dbReference type="PANTHER" id="PTHR38797">
    <property type="entry name" value="NUCLEAR PORE COMPLEX PROTEIN NUP85-RELATED"/>
    <property type="match status" value="1"/>
</dbReference>
<feature type="compositionally biased region" description="Low complexity" evidence="1">
    <location>
        <begin position="322"/>
        <end position="333"/>
    </location>
</feature>
<reference evidence="2" key="2">
    <citation type="submission" date="2023-05" db="EMBL/GenBank/DDBJ databases">
        <authorList>
            <consortium name="Lawrence Berkeley National Laboratory"/>
            <person name="Steindorff A."/>
            <person name="Hensen N."/>
            <person name="Bonometti L."/>
            <person name="Westerberg I."/>
            <person name="Brannstrom I.O."/>
            <person name="Guillou S."/>
            <person name="Cros-Aarteil S."/>
            <person name="Calhoun S."/>
            <person name="Haridas S."/>
            <person name="Kuo A."/>
            <person name="Mondo S."/>
            <person name="Pangilinan J."/>
            <person name="Riley R."/>
            <person name="Labutti K."/>
            <person name="Andreopoulos B."/>
            <person name="Lipzen A."/>
            <person name="Chen C."/>
            <person name="Yanf M."/>
            <person name="Daum C."/>
            <person name="Ng V."/>
            <person name="Clum A."/>
            <person name="Ohm R."/>
            <person name="Martin F."/>
            <person name="Silar P."/>
            <person name="Natvig D."/>
            <person name="Lalanne C."/>
            <person name="Gautier V."/>
            <person name="Ament-Velasquez S.L."/>
            <person name="Kruys A."/>
            <person name="Hutchinson M.I."/>
            <person name="Powell A.J."/>
            <person name="Barry K."/>
            <person name="Miller A.N."/>
            <person name="Grigoriev I.V."/>
            <person name="Debuchy R."/>
            <person name="Gladieux P."/>
            <person name="Thoren M.H."/>
            <person name="Johannesson H."/>
        </authorList>
    </citation>
    <scope>NUCLEOTIDE SEQUENCE</scope>
    <source>
        <strain evidence="2">CBS 103.79</strain>
    </source>
</reference>
<evidence type="ECO:0000313" key="2">
    <source>
        <dbReference type="EMBL" id="KAK3896713.1"/>
    </source>
</evidence>
<reference evidence="2" key="1">
    <citation type="journal article" date="2023" name="Mol. Phylogenet. Evol.">
        <title>Genome-scale phylogeny and comparative genomics of the fungal order Sordariales.</title>
        <authorList>
            <person name="Hensen N."/>
            <person name="Bonometti L."/>
            <person name="Westerberg I."/>
            <person name="Brannstrom I.O."/>
            <person name="Guillou S."/>
            <person name="Cros-Aarteil S."/>
            <person name="Calhoun S."/>
            <person name="Haridas S."/>
            <person name="Kuo A."/>
            <person name="Mondo S."/>
            <person name="Pangilinan J."/>
            <person name="Riley R."/>
            <person name="LaButti K."/>
            <person name="Andreopoulos B."/>
            <person name="Lipzen A."/>
            <person name="Chen C."/>
            <person name="Yan M."/>
            <person name="Daum C."/>
            <person name="Ng V."/>
            <person name="Clum A."/>
            <person name="Steindorff A."/>
            <person name="Ohm R.A."/>
            <person name="Martin F."/>
            <person name="Silar P."/>
            <person name="Natvig D.O."/>
            <person name="Lalanne C."/>
            <person name="Gautier V."/>
            <person name="Ament-Velasquez S.L."/>
            <person name="Kruys A."/>
            <person name="Hutchinson M.I."/>
            <person name="Powell A.J."/>
            <person name="Barry K."/>
            <person name="Miller A.N."/>
            <person name="Grigoriev I.V."/>
            <person name="Debuchy R."/>
            <person name="Gladieux P."/>
            <person name="Hiltunen Thoren M."/>
            <person name="Johannesson H."/>
        </authorList>
    </citation>
    <scope>NUCLEOTIDE SEQUENCE</scope>
    <source>
        <strain evidence="2">CBS 103.79</strain>
    </source>
</reference>
<dbReference type="AlphaFoldDB" id="A0AAN6MB26"/>